<evidence type="ECO:0000256" key="3">
    <source>
        <dbReference type="ARBA" id="ARBA00012572"/>
    </source>
</evidence>
<dbReference type="PANTHER" id="PTHR42894">
    <property type="entry name" value="N-(5'-PHOSPHORIBOSYL)ANTHRANILATE ISOMERASE"/>
    <property type="match status" value="1"/>
</dbReference>
<keyword evidence="12" id="KW-1185">Reference proteome</keyword>
<organism evidence="11 12">
    <name type="scientific">Desulfurella multipotens</name>
    <dbReference type="NCBI Taxonomy" id="79269"/>
    <lineage>
        <taxon>Bacteria</taxon>
        <taxon>Pseudomonadati</taxon>
        <taxon>Campylobacterota</taxon>
        <taxon>Desulfurellia</taxon>
        <taxon>Desulfurellales</taxon>
        <taxon>Desulfurellaceae</taxon>
        <taxon>Desulfurella</taxon>
    </lineage>
</organism>
<evidence type="ECO:0000313" key="11">
    <source>
        <dbReference type="EMBL" id="SDC02592.1"/>
    </source>
</evidence>
<keyword evidence="7 9" id="KW-0057">Aromatic amino acid biosynthesis</keyword>
<dbReference type="Gene3D" id="3.20.20.70">
    <property type="entry name" value="Aldolase class I"/>
    <property type="match status" value="1"/>
</dbReference>
<gene>
    <name evidence="9" type="primary">trpF</name>
    <name evidence="11" type="ORF">SAMN05660835_00240</name>
</gene>
<dbReference type="GO" id="GO:0004640">
    <property type="term" value="F:phosphoribosylanthranilate isomerase activity"/>
    <property type="evidence" value="ECO:0007669"/>
    <property type="project" value="UniProtKB-UniRule"/>
</dbReference>
<dbReference type="RefSeq" id="WP_025392599.1">
    <property type="nucleotide sequence ID" value="NZ_FMYU01000001.1"/>
</dbReference>
<dbReference type="SUPFAM" id="SSF51366">
    <property type="entry name" value="Ribulose-phoshate binding barrel"/>
    <property type="match status" value="1"/>
</dbReference>
<dbReference type="PANTHER" id="PTHR42894:SF1">
    <property type="entry name" value="N-(5'-PHOSPHORIBOSYL)ANTHRANILATE ISOMERASE"/>
    <property type="match status" value="1"/>
</dbReference>
<dbReference type="InterPro" id="IPR044643">
    <property type="entry name" value="TrpF_fam"/>
</dbReference>
<comment type="pathway">
    <text evidence="2 9">Amino-acid biosynthesis; L-tryptophan biosynthesis; L-tryptophan from chorismate: step 3/5.</text>
</comment>
<comment type="similarity">
    <text evidence="9">Belongs to the TrpF family.</text>
</comment>
<feature type="domain" description="N-(5'phosphoribosyl) anthranilate isomerase (PRAI)" evidence="10">
    <location>
        <begin position="4"/>
        <end position="185"/>
    </location>
</feature>
<dbReference type="InterPro" id="IPR011060">
    <property type="entry name" value="RibuloseP-bd_barrel"/>
</dbReference>
<reference evidence="12" key="1">
    <citation type="submission" date="2016-10" db="EMBL/GenBank/DDBJ databases">
        <authorList>
            <person name="Varghese N."/>
            <person name="Submissions S."/>
        </authorList>
    </citation>
    <scope>NUCLEOTIDE SEQUENCE [LARGE SCALE GENOMIC DNA]</scope>
    <source>
        <strain evidence="12">DSM 8415</strain>
    </source>
</reference>
<dbReference type="EMBL" id="FMYU01000001">
    <property type="protein sequence ID" value="SDC02592.1"/>
    <property type="molecule type" value="Genomic_DNA"/>
</dbReference>
<dbReference type="Proteomes" id="UP000199411">
    <property type="component" value="Unassembled WGS sequence"/>
</dbReference>
<protein>
    <recommendedName>
        <fullName evidence="4 9">N-(5'-phosphoribosyl)anthranilate isomerase</fullName>
        <shortName evidence="9">PRAI</shortName>
        <ecNumber evidence="3 9">5.3.1.24</ecNumber>
    </recommendedName>
</protein>
<dbReference type="AlphaFoldDB" id="A0A1G6I7T6"/>
<evidence type="ECO:0000313" key="12">
    <source>
        <dbReference type="Proteomes" id="UP000199411"/>
    </source>
</evidence>
<evidence type="ECO:0000259" key="10">
    <source>
        <dbReference type="Pfam" id="PF00697"/>
    </source>
</evidence>
<dbReference type="CDD" id="cd00405">
    <property type="entry name" value="PRAI"/>
    <property type="match status" value="1"/>
</dbReference>
<dbReference type="GO" id="GO:0000162">
    <property type="term" value="P:L-tryptophan biosynthetic process"/>
    <property type="evidence" value="ECO:0007669"/>
    <property type="project" value="UniProtKB-UniRule"/>
</dbReference>
<name>A0A1G6I7T6_9BACT</name>
<dbReference type="UniPathway" id="UPA00035">
    <property type="reaction ID" value="UER00042"/>
</dbReference>
<evidence type="ECO:0000256" key="6">
    <source>
        <dbReference type="ARBA" id="ARBA00022822"/>
    </source>
</evidence>
<evidence type="ECO:0000256" key="1">
    <source>
        <dbReference type="ARBA" id="ARBA00001164"/>
    </source>
</evidence>
<evidence type="ECO:0000256" key="7">
    <source>
        <dbReference type="ARBA" id="ARBA00023141"/>
    </source>
</evidence>
<evidence type="ECO:0000256" key="9">
    <source>
        <dbReference type="HAMAP-Rule" id="MF_00135"/>
    </source>
</evidence>
<comment type="catalytic activity">
    <reaction evidence="1 9">
        <text>N-(5-phospho-beta-D-ribosyl)anthranilate = 1-(2-carboxyphenylamino)-1-deoxy-D-ribulose 5-phosphate</text>
        <dbReference type="Rhea" id="RHEA:21540"/>
        <dbReference type="ChEBI" id="CHEBI:18277"/>
        <dbReference type="ChEBI" id="CHEBI:58613"/>
        <dbReference type="EC" id="5.3.1.24"/>
    </reaction>
</comment>
<dbReference type="InterPro" id="IPR001240">
    <property type="entry name" value="PRAI_dom"/>
</dbReference>
<dbReference type="Pfam" id="PF00697">
    <property type="entry name" value="PRAI"/>
    <property type="match status" value="1"/>
</dbReference>
<sequence>MHVKFCGMTNLEDVLASLDLGVDFIGFVFYKKSPRYIKAQDVKEIIQKIPKQTNSVGVFVEESEEEIVSIMNYCGLRYAQVYNDFNIQNTIRVYRIDDVLPQKLSDGLILLDSKTPQIGGSAQRFNWKILEDCNDLSRAFVAGGISEDNIFEIARYKPYGVDLVSSIEAYPGKKDHGKMKNFMENLRRIK</sequence>
<evidence type="ECO:0000256" key="4">
    <source>
        <dbReference type="ARBA" id="ARBA00022272"/>
    </source>
</evidence>
<dbReference type="HAMAP" id="MF_00135">
    <property type="entry name" value="PRAI"/>
    <property type="match status" value="1"/>
</dbReference>
<keyword evidence="5 9" id="KW-0028">Amino-acid biosynthesis</keyword>
<evidence type="ECO:0000256" key="5">
    <source>
        <dbReference type="ARBA" id="ARBA00022605"/>
    </source>
</evidence>
<dbReference type="InterPro" id="IPR013785">
    <property type="entry name" value="Aldolase_TIM"/>
</dbReference>
<evidence type="ECO:0000256" key="2">
    <source>
        <dbReference type="ARBA" id="ARBA00004664"/>
    </source>
</evidence>
<dbReference type="OrthoDB" id="9796196at2"/>
<accession>A0A1G6I7T6</accession>
<evidence type="ECO:0000256" key="8">
    <source>
        <dbReference type="ARBA" id="ARBA00023235"/>
    </source>
</evidence>
<keyword evidence="8 9" id="KW-0413">Isomerase</keyword>
<proteinExistence type="inferred from homology"/>
<keyword evidence="6 9" id="KW-0822">Tryptophan biosynthesis</keyword>
<dbReference type="EC" id="5.3.1.24" evidence="3 9"/>